<name>D4ATU7_ARTBC</name>
<dbReference type="RefSeq" id="XP_003014356.1">
    <property type="nucleotide sequence ID" value="XM_003014310.1"/>
</dbReference>
<evidence type="ECO:0000256" key="1">
    <source>
        <dbReference type="SAM" id="MobiDB-lite"/>
    </source>
</evidence>
<dbReference type="AlphaFoldDB" id="D4ATU7"/>
<dbReference type="OrthoDB" id="5428081at2759"/>
<dbReference type="eggNOG" id="ENOG502SWZV">
    <property type="taxonomic scope" value="Eukaryota"/>
</dbReference>
<dbReference type="GeneID" id="9521776"/>
<organism evidence="2 3">
    <name type="scientific">Arthroderma benhamiae (strain ATCC MYA-4681 / CBS 112371)</name>
    <name type="common">Trichophyton mentagrophytes</name>
    <dbReference type="NCBI Taxonomy" id="663331"/>
    <lineage>
        <taxon>Eukaryota</taxon>
        <taxon>Fungi</taxon>
        <taxon>Dikarya</taxon>
        <taxon>Ascomycota</taxon>
        <taxon>Pezizomycotina</taxon>
        <taxon>Eurotiomycetes</taxon>
        <taxon>Eurotiomycetidae</taxon>
        <taxon>Onygenales</taxon>
        <taxon>Arthrodermataceae</taxon>
        <taxon>Trichophyton</taxon>
    </lineage>
</organism>
<accession>D4ATU7</accession>
<dbReference type="EMBL" id="ABSU01000009">
    <property type="protein sequence ID" value="EFE33716.1"/>
    <property type="molecule type" value="Genomic_DNA"/>
</dbReference>
<keyword evidence="3" id="KW-1185">Reference proteome</keyword>
<dbReference type="HOGENOM" id="CLU_158092_1_1_1"/>
<dbReference type="OMA" id="WIMTGAV"/>
<protein>
    <submittedName>
        <fullName evidence="2">Uncharacterized protein</fullName>
    </submittedName>
</protein>
<evidence type="ECO:0000313" key="2">
    <source>
        <dbReference type="EMBL" id="EFE33716.1"/>
    </source>
</evidence>
<reference evidence="3" key="1">
    <citation type="journal article" date="2011" name="Genome Biol.">
        <title>Comparative and functional genomics provide insights into the pathogenicity of dermatophytic fungi.</title>
        <authorList>
            <person name="Burmester A."/>
            <person name="Shelest E."/>
            <person name="Gloeckner G."/>
            <person name="Heddergott C."/>
            <person name="Schindler S."/>
            <person name="Staib P."/>
            <person name="Heidel A."/>
            <person name="Felder M."/>
            <person name="Petzold A."/>
            <person name="Szafranski K."/>
            <person name="Feuermann M."/>
            <person name="Pedruzzi I."/>
            <person name="Priebe S."/>
            <person name="Groth M."/>
            <person name="Winkler R."/>
            <person name="Li W."/>
            <person name="Kniemeyer O."/>
            <person name="Schroeckh V."/>
            <person name="Hertweck C."/>
            <person name="Hube B."/>
            <person name="White T.C."/>
            <person name="Platzer M."/>
            <person name="Guthke R."/>
            <person name="Heitman J."/>
            <person name="Woestemeyer J."/>
            <person name="Zipfel P.F."/>
            <person name="Monod M."/>
            <person name="Brakhage A.A."/>
        </authorList>
    </citation>
    <scope>NUCLEOTIDE SEQUENCE [LARGE SCALE GENOMIC DNA]</scope>
    <source>
        <strain evidence="3">ATCC MYA-4681 / CBS 112371</strain>
    </source>
</reference>
<feature type="region of interest" description="Disordered" evidence="1">
    <location>
        <begin position="86"/>
        <end position="112"/>
    </location>
</feature>
<dbReference type="Proteomes" id="UP000008866">
    <property type="component" value="Unassembled WGS sequence"/>
</dbReference>
<gene>
    <name evidence="2" type="ORF">ARB_07663</name>
</gene>
<comment type="caution">
    <text evidence="2">The sequence shown here is derived from an EMBL/GenBank/DDBJ whole genome shotgun (WGS) entry which is preliminary data.</text>
</comment>
<feature type="compositionally biased region" description="Low complexity" evidence="1">
    <location>
        <begin position="93"/>
        <end position="106"/>
    </location>
</feature>
<evidence type="ECO:0000313" key="3">
    <source>
        <dbReference type="Proteomes" id="UP000008866"/>
    </source>
</evidence>
<sequence>MLSSQAKNKILAGAVAIITASGAVWGASLKMSQEEQEKLRKSLDATPEEKINSLLLARENLVAKREMLEKQIKGIEARQAEKAELVRQKEQYQKQQQSTQGYGYQSPDDKQR</sequence>
<proteinExistence type="predicted"/>
<dbReference type="KEGG" id="abe:ARB_07663"/>